<dbReference type="AlphaFoldDB" id="F4KVQ4"/>
<dbReference type="InterPro" id="IPR016192">
    <property type="entry name" value="APOBEC/CMP_deaminase_Zn-bd"/>
</dbReference>
<dbReference type="SUPFAM" id="SSF53927">
    <property type="entry name" value="Cytidine deaminase-like"/>
    <property type="match status" value="1"/>
</dbReference>
<dbReference type="eggNOG" id="COG0590">
    <property type="taxonomic scope" value="Bacteria"/>
</dbReference>
<dbReference type="PROSITE" id="PS51747">
    <property type="entry name" value="CYT_DCMP_DEAMINASES_2"/>
    <property type="match status" value="1"/>
</dbReference>
<dbReference type="GO" id="GO:0008270">
    <property type="term" value="F:zinc ion binding"/>
    <property type="evidence" value="ECO:0007669"/>
    <property type="project" value="InterPro"/>
</dbReference>
<dbReference type="EMBL" id="CP002691">
    <property type="protein sequence ID" value="AEE52511.1"/>
    <property type="molecule type" value="Genomic_DNA"/>
</dbReference>
<keyword evidence="5" id="KW-1185">Reference proteome</keyword>
<keyword evidence="2" id="KW-0862">Zinc</keyword>
<dbReference type="PANTHER" id="PTHR11079:SF179">
    <property type="entry name" value="TRNA(ADENINE(34)) DEAMINASE, CHLOROPLASTIC"/>
    <property type="match status" value="1"/>
</dbReference>
<dbReference type="OrthoDB" id="9802676at2"/>
<organism evidence="4 5">
    <name type="scientific">Haliscomenobacter hydrossis (strain ATCC 27775 / DSM 1100 / LMG 10767 / O)</name>
    <dbReference type="NCBI Taxonomy" id="760192"/>
    <lineage>
        <taxon>Bacteria</taxon>
        <taxon>Pseudomonadati</taxon>
        <taxon>Bacteroidota</taxon>
        <taxon>Saprospiria</taxon>
        <taxon>Saprospirales</taxon>
        <taxon>Haliscomenobacteraceae</taxon>
        <taxon>Haliscomenobacter</taxon>
    </lineage>
</organism>
<dbReference type="Gene3D" id="3.40.140.10">
    <property type="entry name" value="Cytidine Deaminase, domain 2"/>
    <property type="match status" value="1"/>
</dbReference>
<evidence type="ECO:0000313" key="5">
    <source>
        <dbReference type="Proteomes" id="UP000008461"/>
    </source>
</evidence>
<dbReference type="PROSITE" id="PS00903">
    <property type="entry name" value="CYT_DCMP_DEAMINASES_1"/>
    <property type="match status" value="1"/>
</dbReference>
<dbReference type="STRING" id="760192.Halhy_4676"/>
<evidence type="ECO:0000313" key="4">
    <source>
        <dbReference type="EMBL" id="AEE52511.1"/>
    </source>
</evidence>
<feature type="domain" description="CMP/dCMP-type deaminase" evidence="3">
    <location>
        <begin position="4"/>
        <end position="114"/>
    </location>
</feature>
<dbReference type="CDD" id="cd01285">
    <property type="entry name" value="nucleoside_deaminase"/>
    <property type="match status" value="1"/>
</dbReference>
<keyword evidence="1" id="KW-0479">Metal-binding</keyword>
<evidence type="ECO:0000256" key="2">
    <source>
        <dbReference type="ARBA" id="ARBA00022833"/>
    </source>
</evidence>
<reference evidence="4 5" key="1">
    <citation type="journal article" date="2011" name="Stand. Genomic Sci.">
        <title>Complete genome sequence of Haliscomenobacter hydrossis type strain (O).</title>
        <authorList>
            <consortium name="US DOE Joint Genome Institute (JGI-PGF)"/>
            <person name="Daligault H."/>
            <person name="Lapidus A."/>
            <person name="Zeytun A."/>
            <person name="Nolan M."/>
            <person name="Lucas S."/>
            <person name="Del Rio T.G."/>
            <person name="Tice H."/>
            <person name="Cheng J.F."/>
            <person name="Tapia R."/>
            <person name="Han C."/>
            <person name="Goodwin L."/>
            <person name="Pitluck S."/>
            <person name="Liolios K."/>
            <person name="Pagani I."/>
            <person name="Ivanova N."/>
            <person name="Huntemann M."/>
            <person name="Mavromatis K."/>
            <person name="Mikhailova N."/>
            <person name="Pati A."/>
            <person name="Chen A."/>
            <person name="Palaniappan K."/>
            <person name="Land M."/>
            <person name="Hauser L."/>
            <person name="Brambilla E.M."/>
            <person name="Rohde M."/>
            <person name="Verbarg S."/>
            <person name="Goker M."/>
            <person name="Bristow J."/>
            <person name="Eisen J.A."/>
            <person name="Markowitz V."/>
            <person name="Hugenholtz P."/>
            <person name="Kyrpides N.C."/>
            <person name="Klenk H.P."/>
            <person name="Woyke T."/>
        </authorList>
    </citation>
    <scope>NUCLEOTIDE SEQUENCE [LARGE SCALE GENOMIC DNA]</scope>
    <source>
        <strain evidence="5">ATCC 27775 / DSM 1100 / LMG 10767 / O</strain>
    </source>
</reference>
<dbReference type="PANTHER" id="PTHR11079">
    <property type="entry name" value="CYTOSINE DEAMINASE FAMILY MEMBER"/>
    <property type="match status" value="1"/>
</dbReference>
<dbReference type="Pfam" id="PF00383">
    <property type="entry name" value="dCMP_cyt_deam_1"/>
    <property type="match status" value="1"/>
</dbReference>
<gene>
    <name evidence="4" type="ordered locus">Halhy_4676</name>
</gene>
<proteinExistence type="predicted"/>
<dbReference type="HOGENOM" id="CLU_025810_3_2_10"/>
<accession>F4KVQ4</accession>
<evidence type="ECO:0000256" key="1">
    <source>
        <dbReference type="ARBA" id="ARBA00022723"/>
    </source>
</evidence>
<name>F4KVQ4_HALH1</name>
<evidence type="ECO:0000259" key="3">
    <source>
        <dbReference type="PROSITE" id="PS51747"/>
    </source>
</evidence>
<dbReference type="InterPro" id="IPR016193">
    <property type="entry name" value="Cytidine_deaminase-like"/>
</dbReference>
<protein>
    <submittedName>
        <fullName evidence="4">CMP/dCMP deaminase zinc-binding protein</fullName>
    </submittedName>
</protein>
<dbReference type="InterPro" id="IPR002125">
    <property type="entry name" value="CMP_dCMP_dom"/>
</dbReference>
<reference key="2">
    <citation type="submission" date="2011-04" db="EMBL/GenBank/DDBJ databases">
        <title>Complete sequence of chromosome of Haliscomenobacter hydrossis DSM 1100.</title>
        <authorList>
            <consortium name="US DOE Joint Genome Institute (JGI-PGF)"/>
            <person name="Lucas S."/>
            <person name="Han J."/>
            <person name="Lapidus A."/>
            <person name="Bruce D."/>
            <person name="Goodwin L."/>
            <person name="Pitluck S."/>
            <person name="Peters L."/>
            <person name="Kyrpides N."/>
            <person name="Mavromatis K."/>
            <person name="Ivanova N."/>
            <person name="Ovchinnikova G."/>
            <person name="Pagani I."/>
            <person name="Daligault H."/>
            <person name="Detter J.C."/>
            <person name="Han C."/>
            <person name="Land M."/>
            <person name="Hauser L."/>
            <person name="Markowitz V."/>
            <person name="Cheng J.-F."/>
            <person name="Hugenholtz P."/>
            <person name="Woyke T."/>
            <person name="Wu D."/>
            <person name="Verbarg S."/>
            <person name="Frueling A."/>
            <person name="Brambilla E."/>
            <person name="Klenk H.-P."/>
            <person name="Eisen J.A."/>
        </authorList>
    </citation>
    <scope>NUCLEOTIDE SEQUENCE</scope>
    <source>
        <strain>DSM 1100</strain>
    </source>
</reference>
<sequence length="137" mass="15029">MLNSSLHPFFLRCHELAATSAELGNPPVGAVLIRDGLIIAEGLELARSSGDVTRHAEIEAIRAAVHILKTSDLSDCELITTHEPCVMCAYAIRHYRIRRVVYELAVPTVGGVSSKFPVLSDPTFWEARPVPEIHLGF</sequence>
<dbReference type="Proteomes" id="UP000008461">
    <property type="component" value="Chromosome"/>
</dbReference>
<dbReference type="KEGG" id="hhy:Halhy_4676"/>
<dbReference type="RefSeq" id="WP_013767049.1">
    <property type="nucleotide sequence ID" value="NC_015510.1"/>
</dbReference>
<dbReference type="GO" id="GO:0016787">
    <property type="term" value="F:hydrolase activity"/>
    <property type="evidence" value="ECO:0007669"/>
    <property type="project" value="InterPro"/>
</dbReference>